<dbReference type="GO" id="GO:0016887">
    <property type="term" value="F:ATP hydrolysis activity"/>
    <property type="evidence" value="ECO:0007669"/>
    <property type="project" value="TreeGrafter"/>
</dbReference>
<evidence type="ECO:0000313" key="2">
    <source>
        <dbReference type="EMBL" id="AWM36198.1"/>
    </source>
</evidence>
<organism evidence="2 3">
    <name type="scientific">Gemmata obscuriglobus</name>
    <dbReference type="NCBI Taxonomy" id="114"/>
    <lineage>
        <taxon>Bacteria</taxon>
        <taxon>Pseudomonadati</taxon>
        <taxon>Planctomycetota</taxon>
        <taxon>Planctomycetia</taxon>
        <taxon>Gemmatales</taxon>
        <taxon>Gemmataceae</taxon>
        <taxon>Gemmata</taxon>
    </lineage>
</organism>
<dbReference type="PANTHER" id="PTHR31285:SF0">
    <property type="entry name" value="NICOTINAMIDE MONONUCLEOTIDE ADENYLYLTRANSFERASE"/>
    <property type="match status" value="1"/>
</dbReference>
<dbReference type="GO" id="GO:0000309">
    <property type="term" value="F:nicotinamide-nucleotide adenylyltransferase activity"/>
    <property type="evidence" value="ECO:0007669"/>
    <property type="project" value="TreeGrafter"/>
</dbReference>
<sequence>MWNLFQERGIVCVEAAGAVRTHPRPRAILPGSFNPLHHGHTGLAAIAAARLGVEVHFELSVQNADKPELPPDEVERRVKQFAGVGLVWVTRAAAFEKKADLFPGAALVLGWDTAVRVVNPKYYGGEAGRDRALRKLIDRGCKLVVGGRLDPGGAFRVWETPGELEAFGELFVPLTEADFRADVSSTELRRQIEGGAAPTG</sequence>
<dbReference type="Gene3D" id="3.40.50.620">
    <property type="entry name" value="HUPs"/>
    <property type="match status" value="1"/>
</dbReference>
<feature type="domain" description="Cytidyltransferase-like" evidence="1">
    <location>
        <begin position="28"/>
        <end position="190"/>
    </location>
</feature>
<dbReference type="EMBL" id="CP025958">
    <property type="protein sequence ID" value="AWM36198.1"/>
    <property type="molecule type" value="Genomic_DNA"/>
</dbReference>
<dbReference type="SUPFAM" id="SSF52374">
    <property type="entry name" value="Nucleotidylyl transferase"/>
    <property type="match status" value="1"/>
</dbReference>
<protein>
    <recommendedName>
        <fullName evidence="1">Cytidyltransferase-like domain-containing protein</fullName>
    </recommendedName>
</protein>
<dbReference type="AlphaFoldDB" id="A0A2Z3GS86"/>
<gene>
    <name evidence="2" type="ORF">C1280_03675</name>
</gene>
<dbReference type="OrthoDB" id="156876at2"/>
<dbReference type="InterPro" id="IPR014729">
    <property type="entry name" value="Rossmann-like_a/b/a_fold"/>
</dbReference>
<evidence type="ECO:0000259" key="1">
    <source>
        <dbReference type="Pfam" id="PF01467"/>
    </source>
</evidence>
<dbReference type="InterPro" id="IPR004821">
    <property type="entry name" value="Cyt_trans-like"/>
</dbReference>
<dbReference type="KEGG" id="gog:C1280_03675"/>
<reference evidence="2 3" key="1">
    <citation type="submission" date="2018-01" db="EMBL/GenBank/DDBJ databases">
        <title>G. obscuriglobus.</title>
        <authorList>
            <person name="Franke J."/>
            <person name="Blomberg W."/>
            <person name="Selmecki A."/>
        </authorList>
    </citation>
    <scope>NUCLEOTIDE SEQUENCE [LARGE SCALE GENOMIC DNA]</scope>
    <source>
        <strain evidence="2 3">DSM 5831</strain>
    </source>
</reference>
<accession>A0A2Z3GS86</accession>
<dbReference type="PANTHER" id="PTHR31285">
    <property type="entry name" value="NICOTINAMIDE MONONUCLEOTIDE ADENYLYLTRANSFERASE"/>
    <property type="match status" value="1"/>
</dbReference>
<evidence type="ECO:0000313" key="3">
    <source>
        <dbReference type="Proteomes" id="UP000245802"/>
    </source>
</evidence>
<dbReference type="GO" id="GO:0005737">
    <property type="term" value="C:cytoplasm"/>
    <property type="evidence" value="ECO:0007669"/>
    <property type="project" value="TreeGrafter"/>
</dbReference>
<keyword evidence="3" id="KW-1185">Reference proteome</keyword>
<dbReference type="Pfam" id="PF01467">
    <property type="entry name" value="CTP_transf_like"/>
    <property type="match status" value="1"/>
</dbReference>
<proteinExistence type="predicted"/>
<dbReference type="RefSeq" id="WP_010044743.1">
    <property type="nucleotide sequence ID" value="NZ_CP025958.1"/>
</dbReference>
<dbReference type="Proteomes" id="UP000245802">
    <property type="component" value="Chromosome"/>
</dbReference>
<name>A0A2Z3GS86_9BACT</name>